<dbReference type="PROSITE" id="PS51669">
    <property type="entry name" value="4FE4S_MOW_BIS_MGD"/>
    <property type="match status" value="1"/>
</dbReference>
<reference evidence="12 13" key="1">
    <citation type="submission" date="2016-10" db="EMBL/GenBank/DDBJ databases">
        <authorList>
            <person name="de Groot N.N."/>
        </authorList>
    </citation>
    <scope>NUCLEOTIDE SEQUENCE [LARGE SCALE GENOMIC DNA]</scope>
    <source>
        <strain evidence="12 13">SLAS-1</strain>
    </source>
</reference>
<dbReference type="NCBIfam" id="TIGR01409">
    <property type="entry name" value="TAT_signal_seq"/>
    <property type="match status" value="1"/>
</dbReference>
<comment type="cofactor">
    <cofactor evidence="1">
        <name>Mo-bis(molybdopterin guanine dinucleotide)</name>
        <dbReference type="ChEBI" id="CHEBI:60539"/>
    </cofactor>
</comment>
<dbReference type="Pfam" id="PF00384">
    <property type="entry name" value="Molybdopterin"/>
    <property type="match status" value="1"/>
</dbReference>
<feature type="domain" description="4Fe-4S Mo/W bis-MGD-type" evidence="11">
    <location>
        <begin position="54"/>
        <end position="110"/>
    </location>
</feature>
<dbReference type="Pfam" id="PF04879">
    <property type="entry name" value="Molybdop_Fe4S4"/>
    <property type="match status" value="1"/>
</dbReference>
<keyword evidence="7" id="KW-0560">Oxidoreductase</keyword>
<dbReference type="Gene3D" id="3.30.2070.10">
    <property type="entry name" value="Formate dehydrogenase/DMSO reductase"/>
    <property type="match status" value="1"/>
</dbReference>
<dbReference type="InterPro" id="IPR009010">
    <property type="entry name" value="Asp_de-COase-like_dom_sf"/>
</dbReference>
<keyword evidence="4" id="KW-0500">Molybdenum</keyword>
<dbReference type="GO" id="GO:0046872">
    <property type="term" value="F:metal ion binding"/>
    <property type="evidence" value="ECO:0007669"/>
    <property type="project" value="UniProtKB-KW"/>
</dbReference>
<gene>
    <name evidence="12" type="ORF">SAMN04488692_12616</name>
</gene>
<evidence type="ECO:0000256" key="4">
    <source>
        <dbReference type="ARBA" id="ARBA00022505"/>
    </source>
</evidence>
<dbReference type="Proteomes" id="UP000199476">
    <property type="component" value="Unassembled WGS sequence"/>
</dbReference>
<dbReference type="Gene3D" id="2.40.40.20">
    <property type="match status" value="1"/>
</dbReference>
<keyword evidence="13" id="KW-1185">Reference proteome</keyword>
<dbReference type="Gene3D" id="3.40.228.10">
    <property type="entry name" value="Dimethylsulfoxide Reductase, domain 2"/>
    <property type="match status" value="1"/>
</dbReference>
<proteinExistence type="inferred from homology"/>
<evidence type="ECO:0000256" key="5">
    <source>
        <dbReference type="ARBA" id="ARBA00022723"/>
    </source>
</evidence>
<dbReference type="GO" id="GO:0016491">
    <property type="term" value="F:oxidoreductase activity"/>
    <property type="evidence" value="ECO:0007669"/>
    <property type="project" value="UniProtKB-KW"/>
</dbReference>
<dbReference type="Pfam" id="PF01568">
    <property type="entry name" value="Molydop_binding"/>
    <property type="match status" value="1"/>
</dbReference>
<sequence>MKVINLSNIKGGKAVGINRRQFLKATGISLGAVGAGLSGFDFDAWAEEHEKAEVEISPSLCNVCASHCGMWIHVKNDRVWKVTGHEDNDRSLGRLCPRAHGGIDWVYDPDRIDQPLKKTEDGNFEPVSWDEALDDIADRLQQILDEEGPESVFYAHNPRRTGVFYGNRLMHSLGVNTICTHNAACNTARTVGFNATMGGVPTPDLANSEYMLLLGRNYGGGIRTNQLKGLQEAVRKGAEIICVDPRQNDTATIADEWIPIRPGSDMALVLAMSKIIVDEELYDEEFIEEYTYGFEEFAENLDEYTPEWAELLTDIPAEDIERMARDLAEAAPAAFVHPNWRGAFGCNYENSTETARAVSCLNALLGNANAEGGLRFYHGPDTGSLDEDEYPAPPVPDTRRADGAGEDDGFPLATSHGLPHLLAEKMLEGEVNAGIVRHHNPVRNFPDYDHMSSGFDALDLLVVFETQMSETALVADYVLPECSFAEREEVIESRGGKQGTLAMRTQAISKIHPETRSYDDIIVDLAERLEVDEYFQFSLDDVNRAILEPYDISLEEFKQKGSMMVDVPEPDEAPVFNTETGKFQFYSDEFERHGAPPVVSWISPDTGLDVEDNQFRLVQGKEAIHSHTATANTPQLAQITKDYNTNRLWINAERASEMGISDGDEVKISSEIFSDRCNVKVTERIHPETVYVHGGYGNRTPFYSTAQKIDSINPNDFVKYQKESIVGHAMINEVMVEIEKV</sequence>
<evidence type="ECO:0000313" key="13">
    <source>
        <dbReference type="Proteomes" id="UP000199476"/>
    </source>
</evidence>
<dbReference type="SMART" id="SM00926">
    <property type="entry name" value="Molybdop_Fe4S4"/>
    <property type="match status" value="1"/>
</dbReference>
<dbReference type="GO" id="GO:0051539">
    <property type="term" value="F:4 iron, 4 sulfur cluster binding"/>
    <property type="evidence" value="ECO:0007669"/>
    <property type="project" value="UniProtKB-KW"/>
</dbReference>
<dbReference type="Gene3D" id="3.40.50.740">
    <property type="match status" value="1"/>
</dbReference>
<dbReference type="InterPro" id="IPR050612">
    <property type="entry name" value="Prok_Mopterin_Oxidored"/>
</dbReference>
<dbReference type="SUPFAM" id="SSF53706">
    <property type="entry name" value="Formate dehydrogenase/DMSO reductase, domains 1-3"/>
    <property type="match status" value="1"/>
</dbReference>
<evidence type="ECO:0000256" key="6">
    <source>
        <dbReference type="ARBA" id="ARBA00022729"/>
    </source>
</evidence>
<dbReference type="STRING" id="321763.SAMN04488692_12616"/>
<protein>
    <submittedName>
        <fullName evidence="12">Thiosulfate reductase / polysulfide reductase chain A</fullName>
    </submittedName>
</protein>
<dbReference type="SUPFAM" id="SSF50692">
    <property type="entry name" value="ADC-like"/>
    <property type="match status" value="1"/>
</dbReference>
<dbReference type="InterPro" id="IPR006963">
    <property type="entry name" value="Mopterin_OxRdtase_4Fe-4S_dom"/>
</dbReference>
<evidence type="ECO:0000256" key="10">
    <source>
        <dbReference type="SAM" id="MobiDB-lite"/>
    </source>
</evidence>
<evidence type="ECO:0000256" key="9">
    <source>
        <dbReference type="ARBA" id="ARBA00023014"/>
    </source>
</evidence>
<dbReference type="InterPro" id="IPR006657">
    <property type="entry name" value="MoPterin_dinucl-bd_dom"/>
</dbReference>
<dbReference type="InterPro" id="IPR006655">
    <property type="entry name" value="Mopterin_OxRdtase_prok_CS"/>
</dbReference>
<dbReference type="PANTHER" id="PTHR43742">
    <property type="entry name" value="TRIMETHYLAMINE-N-OXIDE REDUCTASE"/>
    <property type="match status" value="1"/>
</dbReference>
<dbReference type="GO" id="GO:0043546">
    <property type="term" value="F:molybdopterin cofactor binding"/>
    <property type="evidence" value="ECO:0007669"/>
    <property type="project" value="InterPro"/>
</dbReference>
<organism evidence="12 13">
    <name type="scientific">Halarsenatibacter silvermanii</name>
    <dbReference type="NCBI Taxonomy" id="321763"/>
    <lineage>
        <taxon>Bacteria</taxon>
        <taxon>Bacillati</taxon>
        <taxon>Bacillota</taxon>
        <taxon>Clostridia</taxon>
        <taxon>Halanaerobiales</taxon>
        <taxon>Halarsenatibacteraceae</taxon>
        <taxon>Halarsenatibacter</taxon>
    </lineage>
</organism>
<evidence type="ECO:0000256" key="1">
    <source>
        <dbReference type="ARBA" id="ARBA00001942"/>
    </source>
</evidence>
<dbReference type="PANTHER" id="PTHR43742:SF9">
    <property type="entry name" value="TETRATHIONATE REDUCTASE SUBUNIT A"/>
    <property type="match status" value="1"/>
</dbReference>
<name>A0A1G9S690_9FIRM</name>
<evidence type="ECO:0000259" key="11">
    <source>
        <dbReference type="PROSITE" id="PS51669"/>
    </source>
</evidence>
<dbReference type="InterPro" id="IPR006656">
    <property type="entry name" value="Mopterin_OxRdtase"/>
</dbReference>
<dbReference type="Gene3D" id="2.20.25.90">
    <property type="entry name" value="ADC-like domains"/>
    <property type="match status" value="1"/>
</dbReference>
<dbReference type="InterPro" id="IPR019546">
    <property type="entry name" value="TAT_signal_bac_arc"/>
</dbReference>
<dbReference type="InterPro" id="IPR006311">
    <property type="entry name" value="TAT_signal"/>
</dbReference>
<feature type="region of interest" description="Disordered" evidence="10">
    <location>
        <begin position="379"/>
        <end position="405"/>
    </location>
</feature>
<keyword evidence="9" id="KW-0411">Iron-sulfur</keyword>
<evidence type="ECO:0000256" key="7">
    <source>
        <dbReference type="ARBA" id="ARBA00023002"/>
    </source>
</evidence>
<evidence type="ECO:0000256" key="3">
    <source>
        <dbReference type="ARBA" id="ARBA00022485"/>
    </source>
</evidence>
<keyword evidence="8" id="KW-0408">Iron</keyword>
<dbReference type="PROSITE" id="PS00490">
    <property type="entry name" value="MOLYBDOPTERIN_PROK_2"/>
    <property type="match status" value="1"/>
</dbReference>
<evidence type="ECO:0000256" key="2">
    <source>
        <dbReference type="ARBA" id="ARBA00010312"/>
    </source>
</evidence>
<evidence type="ECO:0000256" key="8">
    <source>
        <dbReference type="ARBA" id="ARBA00023004"/>
    </source>
</evidence>
<keyword evidence="3" id="KW-0004">4Fe-4S</keyword>
<keyword evidence="5" id="KW-0479">Metal-binding</keyword>
<dbReference type="AlphaFoldDB" id="A0A1G9S690"/>
<dbReference type="PROSITE" id="PS51318">
    <property type="entry name" value="TAT"/>
    <property type="match status" value="1"/>
</dbReference>
<dbReference type="EMBL" id="FNGO01000026">
    <property type="protein sequence ID" value="SDM31028.1"/>
    <property type="molecule type" value="Genomic_DNA"/>
</dbReference>
<evidence type="ECO:0000313" key="12">
    <source>
        <dbReference type="EMBL" id="SDM31028.1"/>
    </source>
</evidence>
<comment type="similarity">
    <text evidence="2">Belongs to the prokaryotic molybdopterin-containing oxidoreductase family.</text>
</comment>
<accession>A0A1G9S690</accession>
<keyword evidence="6" id="KW-0732">Signal</keyword>